<dbReference type="AlphaFoldDB" id="A0A846ZE51"/>
<gene>
    <name evidence="1" type="ORF">HF690_00170</name>
</gene>
<dbReference type="RefSeq" id="WP_168608045.1">
    <property type="nucleotide sequence ID" value="NZ_JAAZQD010000001.1"/>
</dbReference>
<keyword evidence="2" id="KW-1185">Reference proteome</keyword>
<evidence type="ECO:0000313" key="1">
    <source>
        <dbReference type="EMBL" id="NKZ37366.1"/>
    </source>
</evidence>
<protein>
    <recommendedName>
        <fullName evidence="3">Chemotaxis protein</fullName>
    </recommendedName>
</protein>
<organism evidence="1 2">
    <name type="scientific">Oleiagrimonas citrea</name>
    <dbReference type="NCBI Taxonomy" id="1665687"/>
    <lineage>
        <taxon>Bacteria</taxon>
        <taxon>Pseudomonadati</taxon>
        <taxon>Pseudomonadota</taxon>
        <taxon>Gammaproteobacteria</taxon>
        <taxon>Lysobacterales</taxon>
        <taxon>Rhodanobacteraceae</taxon>
        <taxon>Oleiagrimonas</taxon>
    </lineage>
</organism>
<proteinExistence type="predicted"/>
<evidence type="ECO:0000313" key="2">
    <source>
        <dbReference type="Proteomes" id="UP000541636"/>
    </source>
</evidence>
<sequence>MKLIVKEFLSQLRESGELDRLLPDLLSRMKIVPISRPQIGVRQNGVDVAAVGRDKDGVKALFLFVLKVGDLGRRDWDGGLNAVRATLNQVKDSYLHSFVRPEHRSLPVRIVVCSTGELKQDVTQDYNGYVVDNQTERVSYEFWSGDDLAALIEKHLLDEYAIDPSERADLRRGIALIGSRDYDLRHVYKLLDALLLGSHDGSVRTTTAHRKKFIRKLRTAALVLEIIFRWANEEGNLLNAFKLGERCCLWAWEFIRVRELFKYRPAMASFWDIYQIHDRICRTYYDKVGPYFMARDGISVYAGENALVTCKVFEQIGVLAEIGLVQLQNSSGGGGEVAAANADAIAKVLVSLVKNNPSSGSPRYDENAIDLSMAFMLLFGTGNSEAAKAWLDELANRVSYCLRTSKCFPVSTDSFDDLVALEIGELTEEEVGKLKDLSTLVPTLMYWSVVFEHDALYRKLQNIQGSAFDGICLQLWYADEATESFVYRESAQYESGTTEAPIVFPADVDELIEGEKKKLDSKAIVGLDTFSAVRYGMFVMVMMACRHYRTPFPPQFWMSFIVARLGVPASDQNDTTS</sequence>
<dbReference type="EMBL" id="JAAZQD010000001">
    <property type="protein sequence ID" value="NKZ37366.1"/>
    <property type="molecule type" value="Genomic_DNA"/>
</dbReference>
<name>A0A846ZE51_9GAMM</name>
<reference evidence="1 2" key="1">
    <citation type="journal article" date="2017" name="Int. J. Syst. Evol. Microbiol.">
        <title>Oleiagrimonas citrea sp. nov., a marine bacterium isolated from tidal flat sediment and emended description of the genus Oleiagrimonas Fang et al. 2015 and Oleiagrimonas soli.</title>
        <authorList>
            <person name="Yang S.H."/>
            <person name="Seo H.S."/>
            <person name="Seong C.N."/>
            <person name="Kwon K.K."/>
        </authorList>
    </citation>
    <scope>NUCLEOTIDE SEQUENCE [LARGE SCALE GENOMIC DNA]</scope>
    <source>
        <strain evidence="1 2">MEBiC09124</strain>
    </source>
</reference>
<dbReference type="Proteomes" id="UP000541636">
    <property type="component" value="Unassembled WGS sequence"/>
</dbReference>
<comment type="caution">
    <text evidence="1">The sequence shown here is derived from an EMBL/GenBank/DDBJ whole genome shotgun (WGS) entry which is preliminary data.</text>
</comment>
<accession>A0A846ZE51</accession>
<evidence type="ECO:0008006" key="3">
    <source>
        <dbReference type="Google" id="ProtNLM"/>
    </source>
</evidence>